<dbReference type="Gene3D" id="3.90.1150.140">
    <property type="match status" value="1"/>
</dbReference>
<evidence type="ECO:0000259" key="2">
    <source>
        <dbReference type="Pfam" id="PF00144"/>
    </source>
</evidence>
<reference evidence="6" key="1">
    <citation type="submission" date="2016-10" db="EMBL/GenBank/DDBJ databases">
        <authorList>
            <person name="Varghese N."/>
            <person name="Submissions S."/>
        </authorList>
    </citation>
    <scope>NUCLEOTIDE SEQUENCE [LARGE SCALE GENOMIC DNA]</scope>
    <source>
        <strain evidence="6">LMG 26031</strain>
    </source>
</reference>
<keyword evidence="6" id="KW-1185">Reference proteome</keyword>
<dbReference type="Proteomes" id="UP000198866">
    <property type="component" value="Unassembled WGS sequence"/>
</dbReference>
<dbReference type="Gene3D" id="3.40.710.10">
    <property type="entry name" value="DD-peptidase/beta-lactamase superfamily"/>
    <property type="match status" value="1"/>
</dbReference>
<evidence type="ECO:0000259" key="4">
    <source>
        <dbReference type="Pfam" id="PF20732"/>
    </source>
</evidence>
<dbReference type="Pfam" id="PF00144">
    <property type="entry name" value="Beta-lactamase"/>
    <property type="match status" value="1"/>
</dbReference>
<sequence>MESPQSLRSRAIATLRRLSALAFIACSSGTAHAQVLTTVLDGHARTVLSQIVSEEIADGHIPGAVVIAGTADGRTWQLVQGNRMLRPHVEPMTADTVFDLASLTKAVATTTAIMQLVERGTLDLAAPAARYWPAFGASGKAQITIQQLLSHTSGLPAEPPDLPGRKRGMTRAVLLRSIANIRPIAMPGERIVYSDVNFVVLGELVTRVSGLPLDAYCRKFIFRPLSMRDTSFTPDAAHAARSAPTTADSRGMRQGRVHDPVAGAMQGMAGNAGLFSTAGDLARFARMLLRGGLTDTANATPTSPRQARVLHPESIARMAVPASAIAHSPWRGLGWELYPPFAANRDRLPSIGVIGHTGYTGTGIWIDFVTRRFLIVLSNRVHMDNGGDAAPLRAQVTSLLASDAAPVSSTQIVHALPGARDALDQAARLPAANGPVRTGIDVLAAQGFAMLAGMRIGLVTNRGGFDGRGRRTIDVLLHATHVTLARLFSPEHGLDIDSDERVGDSVDPSSGLVVHSLYGHTKRFPPGTLDGLDALVFDLQDAGVRFFTYETTLGYALEAAAAAHIPLIVLDRPNPLGADRFGGPSLDTGHESFTGYFPMPLQHGLTIGELATLFNEERHIGADLRVVSMEGYLRSMRFTDTGLGWMPISPNLRSLSALDLYPDVALLEGANVSVGRGTPHPFEWIGAPWIDGERLAAALNGRRDDAHFEHIDFVPTESAYRGQLCHGIRITRIAPQSVPGSLGMTIVATLHAMYPQAFDLAATRDAIGSATISQAIEDGASPDALQTHMTRETDAFQTMRQHYLRY</sequence>
<dbReference type="PANTHER" id="PTHR42915:SF1">
    <property type="entry name" value="PEPTIDOGLYCAN BETA-N-ACETYLMURAMIDASE NAMZ"/>
    <property type="match status" value="1"/>
</dbReference>
<dbReference type="InterPro" id="IPR012338">
    <property type="entry name" value="Beta-lactam/transpept-like"/>
</dbReference>
<feature type="domain" description="Peptidoglycan beta-N-acetylmuramidase NamZ N-terminal" evidence="3">
    <location>
        <begin position="456"/>
        <end position="655"/>
    </location>
</feature>
<dbReference type="GO" id="GO:0033922">
    <property type="term" value="F:peptidoglycan beta-N-acetylmuramidase activity"/>
    <property type="evidence" value="ECO:0007669"/>
    <property type="project" value="InterPro"/>
</dbReference>
<accession>A0A1H7EA96</accession>
<dbReference type="Pfam" id="PF20732">
    <property type="entry name" value="NamZ_C"/>
    <property type="match status" value="1"/>
</dbReference>
<feature type="domain" description="Peptidoglycan beta-N-acetylmuramidase NamZ C-terminal" evidence="4">
    <location>
        <begin position="660"/>
        <end position="806"/>
    </location>
</feature>
<dbReference type="PANTHER" id="PTHR42915">
    <property type="entry name" value="HYPOTHETICAL 460 KDA PROTEIN IN FEUA-SIGW INTERGENIC REGION [PRECURSOR]"/>
    <property type="match status" value="1"/>
</dbReference>
<dbReference type="Pfam" id="PF07075">
    <property type="entry name" value="NamZ_N"/>
    <property type="match status" value="1"/>
</dbReference>
<dbReference type="EMBL" id="FNYE01000049">
    <property type="protein sequence ID" value="SEK10836.1"/>
    <property type="molecule type" value="Genomic_DNA"/>
</dbReference>
<evidence type="ECO:0000259" key="3">
    <source>
        <dbReference type="Pfam" id="PF07075"/>
    </source>
</evidence>
<keyword evidence="1" id="KW-0732">Signal</keyword>
<dbReference type="AlphaFoldDB" id="A0A1H7EA96"/>
<protein>
    <submittedName>
        <fullName evidence="5">Uncharacterized conserved protein YbbC, DUF1343 family</fullName>
    </submittedName>
</protein>
<name>A0A1H7EA96_9BURK</name>
<feature type="signal peptide" evidence="1">
    <location>
        <begin position="1"/>
        <end position="33"/>
    </location>
</feature>
<organism evidence="5 6">
    <name type="scientific">Paraburkholderia diazotrophica</name>
    <dbReference type="NCBI Taxonomy" id="667676"/>
    <lineage>
        <taxon>Bacteria</taxon>
        <taxon>Pseudomonadati</taxon>
        <taxon>Pseudomonadota</taxon>
        <taxon>Betaproteobacteria</taxon>
        <taxon>Burkholderiales</taxon>
        <taxon>Burkholderiaceae</taxon>
        <taxon>Paraburkholderia</taxon>
    </lineage>
</organism>
<dbReference type="STRING" id="667676.SAMN05192539_104924"/>
<feature type="domain" description="Beta-lactamase-related" evidence="2">
    <location>
        <begin position="49"/>
        <end position="395"/>
    </location>
</feature>
<feature type="chain" id="PRO_5011691556" evidence="1">
    <location>
        <begin position="34"/>
        <end position="806"/>
    </location>
</feature>
<evidence type="ECO:0000313" key="6">
    <source>
        <dbReference type="Proteomes" id="UP000198866"/>
    </source>
</evidence>
<gene>
    <name evidence="5" type="ORF">SAMN05192539_104924</name>
</gene>
<dbReference type="InterPro" id="IPR048503">
    <property type="entry name" value="NamZ_C"/>
</dbReference>
<dbReference type="InterPro" id="IPR048502">
    <property type="entry name" value="NamZ_N"/>
</dbReference>
<evidence type="ECO:0000313" key="5">
    <source>
        <dbReference type="EMBL" id="SEK10836.1"/>
    </source>
</evidence>
<evidence type="ECO:0000256" key="1">
    <source>
        <dbReference type="SAM" id="SignalP"/>
    </source>
</evidence>
<proteinExistence type="predicted"/>
<dbReference type="InterPro" id="IPR001466">
    <property type="entry name" value="Beta-lactam-related"/>
</dbReference>
<dbReference type="InterPro" id="IPR008302">
    <property type="entry name" value="NamZ"/>
</dbReference>
<dbReference type="RefSeq" id="WP_090873469.1">
    <property type="nucleotide sequence ID" value="NZ_FNYE01000049.1"/>
</dbReference>
<dbReference type="OrthoDB" id="9801061at2"/>
<dbReference type="SUPFAM" id="SSF56601">
    <property type="entry name" value="beta-lactamase/transpeptidase-like"/>
    <property type="match status" value="1"/>
</dbReference>
<dbReference type="Gene3D" id="3.40.50.12170">
    <property type="entry name" value="Uncharacterised protein PF07075, DUF1343"/>
    <property type="match status" value="1"/>
</dbReference>